<organism evidence="1 2">
    <name type="scientific">Cavenderia fasciculata</name>
    <name type="common">Slime mold</name>
    <name type="synonym">Dictyostelium fasciculatum</name>
    <dbReference type="NCBI Taxonomy" id="261658"/>
    <lineage>
        <taxon>Eukaryota</taxon>
        <taxon>Amoebozoa</taxon>
        <taxon>Evosea</taxon>
        <taxon>Eumycetozoa</taxon>
        <taxon>Dictyostelia</taxon>
        <taxon>Acytosteliales</taxon>
        <taxon>Cavenderiaceae</taxon>
        <taxon>Cavenderia</taxon>
    </lineage>
</organism>
<dbReference type="AlphaFoldDB" id="F4Q6X5"/>
<reference evidence="2" key="1">
    <citation type="journal article" date="2011" name="Genome Res.">
        <title>Phylogeny-wide analysis of social amoeba genomes highlights ancient origins for complex intercellular communication.</title>
        <authorList>
            <person name="Heidel A.J."/>
            <person name="Lawal H.M."/>
            <person name="Felder M."/>
            <person name="Schilde C."/>
            <person name="Helps N.R."/>
            <person name="Tunggal B."/>
            <person name="Rivero F."/>
            <person name="John U."/>
            <person name="Schleicher M."/>
            <person name="Eichinger L."/>
            <person name="Platzer M."/>
            <person name="Noegel A.A."/>
            <person name="Schaap P."/>
            <person name="Gloeckner G."/>
        </authorList>
    </citation>
    <scope>NUCLEOTIDE SEQUENCE [LARGE SCALE GENOMIC DNA]</scope>
    <source>
        <strain evidence="2">SH3</strain>
    </source>
</reference>
<protein>
    <submittedName>
        <fullName evidence="1">Uncharacterized protein</fullName>
    </submittedName>
</protein>
<dbReference type="EMBL" id="GL883024">
    <property type="protein sequence ID" value="EGG16157.1"/>
    <property type="molecule type" value="Genomic_DNA"/>
</dbReference>
<name>F4Q6X5_CACFS</name>
<dbReference type="RefSeq" id="XP_004352610.1">
    <property type="nucleotide sequence ID" value="XM_004352558.1"/>
</dbReference>
<keyword evidence="2" id="KW-1185">Reference proteome</keyword>
<gene>
    <name evidence="1" type="ORF">DFA_09183</name>
</gene>
<evidence type="ECO:0000313" key="2">
    <source>
        <dbReference type="Proteomes" id="UP000007797"/>
    </source>
</evidence>
<dbReference type="Proteomes" id="UP000007797">
    <property type="component" value="Unassembled WGS sequence"/>
</dbReference>
<proteinExistence type="predicted"/>
<sequence>MDDTTKVMQVSNGQWYYEEFIQYLATVIEECKKYNFNVVGGTSDGYDVINTIAQSLQDLGYTYFHIYDYCHSAKNLRNHFLSAPIYTIDGDRAEEPKVSFRRLFNEFIEQEEKPKAERECCLSTNHVGYKVLVFMFWINLYCFTNLTGISSNTITVLPTISSLCAFGRQIFGSDEV</sequence>
<dbReference type="KEGG" id="dfa:DFA_09183"/>
<accession>F4Q6X5</accession>
<evidence type="ECO:0000313" key="1">
    <source>
        <dbReference type="EMBL" id="EGG16157.1"/>
    </source>
</evidence>
<dbReference type="GeneID" id="14868383"/>